<dbReference type="GO" id="GO:0015074">
    <property type="term" value="P:DNA integration"/>
    <property type="evidence" value="ECO:0007669"/>
    <property type="project" value="UniProtKB-KW"/>
</dbReference>
<dbReference type="SUPFAM" id="SSF53098">
    <property type="entry name" value="Ribonuclease H-like"/>
    <property type="match status" value="1"/>
</dbReference>
<dbReference type="EMBL" id="NBNE01005140">
    <property type="protein sequence ID" value="OWZ04121.1"/>
    <property type="molecule type" value="Genomic_DNA"/>
</dbReference>
<keyword evidence="1" id="KW-0540">Nuclease</keyword>
<keyword evidence="8" id="KW-0808">Transferase</keyword>
<keyword evidence="4" id="KW-0378">Hydrolase</keyword>
<dbReference type="AlphaFoldDB" id="A0A225VEZ7"/>
<keyword evidence="3" id="KW-0255">Endonuclease</keyword>
<evidence type="ECO:0000256" key="8">
    <source>
        <dbReference type="ARBA" id="ARBA00022932"/>
    </source>
</evidence>
<dbReference type="GO" id="GO:0003887">
    <property type="term" value="F:DNA-directed DNA polymerase activity"/>
    <property type="evidence" value="ECO:0007669"/>
    <property type="project" value="UniProtKB-KW"/>
</dbReference>
<name>A0A225VEZ7_9STRA</name>
<evidence type="ECO:0000256" key="3">
    <source>
        <dbReference type="ARBA" id="ARBA00022759"/>
    </source>
</evidence>
<dbReference type="OrthoDB" id="89149at2759"/>
<dbReference type="InterPro" id="IPR001584">
    <property type="entry name" value="Integrase_cat-core"/>
</dbReference>
<keyword evidence="12" id="KW-1185">Reference proteome</keyword>
<dbReference type="InterPro" id="IPR012337">
    <property type="entry name" value="RNaseH-like_sf"/>
</dbReference>
<evidence type="ECO:0000259" key="10">
    <source>
        <dbReference type="PROSITE" id="PS50994"/>
    </source>
</evidence>
<feature type="non-terminal residue" evidence="11">
    <location>
        <position position="1"/>
    </location>
</feature>
<accession>A0A225VEZ7</accession>
<keyword evidence="7" id="KW-0695">RNA-directed DNA polymerase</keyword>
<dbReference type="Proteomes" id="UP000198211">
    <property type="component" value="Unassembled WGS sequence"/>
</dbReference>
<dbReference type="GO" id="GO:0004519">
    <property type="term" value="F:endonuclease activity"/>
    <property type="evidence" value="ECO:0007669"/>
    <property type="project" value="UniProtKB-KW"/>
</dbReference>
<keyword evidence="6" id="KW-0229">DNA integration</keyword>
<dbReference type="Gene3D" id="3.30.420.10">
    <property type="entry name" value="Ribonuclease H-like superfamily/Ribonuclease H"/>
    <property type="match status" value="1"/>
</dbReference>
<sequence length="107" mass="12421">GYKRFQLVQNEASRYLWGFLLYRKKNASDVVLEHLKWVTVQGINIEVLNSDQGKELFNIKLKIFLRSKGIEYTTTNPYSPEENGLVERMNDVVLSRVRCLLTAANMP</sequence>
<keyword evidence="9" id="KW-0233">DNA recombination</keyword>
<dbReference type="InterPro" id="IPR036397">
    <property type="entry name" value="RNaseH_sf"/>
</dbReference>
<dbReference type="PROSITE" id="PS50994">
    <property type="entry name" value="INTEGRASE"/>
    <property type="match status" value="1"/>
</dbReference>
<dbReference type="PANTHER" id="PTHR42648:SF11">
    <property type="entry name" value="TRANSPOSON TY4-P GAG-POL POLYPROTEIN"/>
    <property type="match status" value="1"/>
</dbReference>
<dbReference type="GO" id="GO:0046872">
    <property type="term" value="F:metal ion binding"/>
    <property type="evidence" value="ECO:0007669"/>
    <property type="project" value="UniProtKB-KW"/>
</dbReference>
<dbReference type="InterPro" id="IPR039537">
    <property type="entry name" value="Retrotran_Ty1/copia-like"/>
</dbReference>
<evidence type="ECO:0000256" key="5">
    <source>
        <dbReference type="ARBA" id="ARBA00022842"/>
    </source>
</evidence>
<dbReference type="GO" id="GO:0006310">
    <property type="term" value="P:DNA recombination"/>
    <property type="evidence" value="ECO:0007669"/>
    <property type="project" value="UniProtKB-KW"/>
</dbReference>
<evidence type="ECO:0000256" key="1">
    <source>
        <dbReference type="ARBA" id="ARBA00022722"/>
    </source>
</evidence>
<dbReference type="GO" id="GO:0016787">
    <property type="term" value="F:hydrolase activity"/>
    <property type="evidence" value="ECO:0007669"/>
    <property type="project" value="UniProtKB-KW"/>
</dbReference>
<keyword evidence="8" id="KW-0239">DNA-directed DNA polymerase</keyword>
<proteinExistence type="predicted"/>
<evidence type="ECO:0000313" key="12">
    <source>
        <dbReference type="Proteomes" id="UP000198211"/>
    </source>
</evidence>
<evidence type="ECO:0000256" key="6">
    <source>
        <dbReference type="ARBA" id="ARBA00022908"/>
    </source>
</evidence>
<protein>
    <submittedName>
        <fullName evidence="11">Integrase, catalytic core protein</fullName>
    </submittedName>
</protein>
<organism evidence="11 12">
    <name type="scientific">Phytophthora megakarya</name>
    <dbReference type="NCBI Taxonomy" id="4795"/>
    <lineage>
        <taxon>Eukaryota</taxon>
        <taxon>Sar</taxon>
        <taxon>Stramenopiles</taxon>
        <taxon>Oomycota</taxon>
        <taxon>Peronosporomycetes</taxon>
        <taxon>Peronosporales</taxon>
        <taxon>Peronosporaceae</taxon>
        <taxon>Phytophthora</taxon>
    </lineage>
</organism>
<evidence type="ECO:0000256" key="2">
    <source>
        <dbReference type="ARBA" id="ARBA00022723"/>
    </source>
</evidence>
<gene>
    <name evidence="11" type="ORF">PHMEG_00024030</name>
</gene>
<dbReference type="STRING" id="4795.A0A225VEZ7"/>
<keyword evidence="8" id="KW-0548">Nucleotidyltransferase</keyword>
<dbReference type="PANTHER" id="PTHR42648">
    <property type="entry name" value="TRANSPOSASE, PUTATIVE-RELATED"/>
    <property type="match status" value="1"/>
</dbReference>
<evidence type="ECO:0000313" key="11">
    <source>
        <dbReference type="EMBL" id="OWZ04121.1"/>
    </source>
</evidence>
<evidence type="ECO:0000256" key="9">
    <source>
        <dbReference type="ARBA" id="ARBA00023172"/>
    </source>
</evidence>
<dbReference type="GO" id="GO:0003676">
    <property type="term" value="F:nucleic acid binding"/>
    <property type="evidence" value="ECO:0007669"/>
    <property type="project" value="InterPro"/>
</dbReference>
<evidence type="ECO:0000256" key="4">
    <source>
        <dbReference type="ARBA" id="ARBA00022801"/>
    </source>
</evidence>
<keyword evidence="5" id="KW-0460">Magnesium</keyword>
<dbReference type="GO" id="GO:0003964">
    <property type="term" value="F:RNA-directed DNA polymerase activity"/>
    <property type="evidence" value="ECO:0007669"/>
    <property type="project" value="UniProtKB-KW"/>
</dbReference>
<reference evidence="12" key="1">
    <citation type="submission" date="2017-03" db="EMBL/GenBank/DDBJ databases">
        <title>Phytopthora megakarya and P. palmivora, two closely related causual agents of cacao black pod achieved similar genome size and gene model numbers by different mechanisms.</title>
        <authorList>
            <person name="Ali S."/>
            <person name="Shao J."/>
            <person name="Larry D.J."/>
            <person name="Kronmiller B."/>
            <person name="Shen D."/>
            <person name="Strem M.D."/>
            <person name="Melnick R.L."/>
            <person name="Guiltinan M.J."/>
            <person name="Tyler B.M."/>
            <person name="Meinhardt L.W."/>
            <person name="Bailey B.A."/>
        </authorList>
    </citation>
    <scope>NUCLEOTIDE SEQUENCE [LARGE SCALE GENOMIC DNA]</scope>
    <source>
        <strain evidence="12">zdho120</strain>
    </source>
</reference>
<comment type="caution">
    <text evidence="11">The sequence shown here is derived from an EMBL/GenBank/DDBJ whole genome shotgun (WGS) entry which is preliminary data.</text>
</comment>
<feature type="domain" description="Integrase catalytic" evidence="10">
    <location>
        <begin position="1"/>
        <end position="107"/>
    </location>
</feature>
<evidence type="ECO:0000256" key="7">
    <source>
        <dbReference type="ARBA" id="ARBA00022918"/>
    </source>
</evidence>
<keyword evidence="2" id="KW-0479">Metal-binding</keyword>